<reference evidence="1 2" key="1">
    <citation type="submission" date="2016-11" db="EMBL/GenBank/DDBJ databases">
        <authorList>
            <person name="Jaros S."/>
            <person name="Januszkiewicz K."/>
            <person name="Wedrychowicz H."/>
        </authorList>
    </citation>
    <scope>NUCLEOTIDE SEQUENCE [LARGE SCALE GENOMIC DNA]</scope>
    <source>
        <strain evidence="1 2">DSM 10502</strain>
    </source>
</reference>
<evidence type="ECO:0000313" key="2">
    <source>
        <dbReference type="Proteomes" id="UP000184404"/>
    </source>
</evidence>
<dbReference type="AlphaFoldDB" id="A0A1M4Y937"/>
<evidence type="ECO:0000313" key="1">
    <source>
        <dbReference type="EMBL" id="SHF02208.1"/>
    </source>
</evidence>
<proteinExistence type="predicted"/>
<name>A0A1M4Y937_9FIRM</name>
<protein>
    <submittedName>
        <fullName evidence="1">Uncharacterized protein</fullName>
    </submittedName>
</protein>
<accession>A0A1M4Y937</accession>
<gene>
    <name evidence="1" type="ORF">SAMN02745190_01671</name>
</gene>
<organism evidence="1 2">
    <name type="scientific">Schwartzia succinivorans DSM 10502</name>
    <dbReference type="NCBI Taxonomy" id="1123243"/>
    <lineage>
        <taxon>Bacteria</taxon>
        <taxon>Bacillati</taxon>
        <taxon>Bacillota</taxon>
        <taxon>Negativicutes</taxon>
        <taxon>Selenomonadales</taxon>
        <taxon>Selenomonadaceae</taxon>
        <taxon>Schwartzia</taxon>
    </lineage>
</organism>
<sequence length="200" mass="20838">MGVFSALVLLIPYCFSYDGWQHAAQVPAGAGCGVDVPVPEDVGCVYGDFIAVCEVRCEEGGAFDLLRCGLGEFEVSAEGYAYGVGVPSVGVGSYGAVGAASFYCSVLSYYVVVADSGPAQAFMGAVDFIGGYVGILQGACVVDYYGVCFSSRHVAVCFCVEEGFVYHELPHFVLLSLADSLLGRELYSSQVAQKAAGDAC</sequence>
<dbReference type="Proteomes" id="UP000184404">
    <property type="component" value="Unassembled WGS sequence"/>
</dbReference>
<dbReference type="EMBL" id="FQUG01000006">
    <property type="protein sequence ID" value="SHF02208.1"/>
    <property type="molecule type" value="Genomic_DNA"/>
</dbReference>
<keyword evidence="2" id="KW-1185">Reference proteome</keyword>